<reference evidence="2" key="2">
    <citation type="submission" date="2023-06" db="EMBL/GenBank/DDBJ databases">
        <authorList>
            <person name="Ma L."/>
            <person name="Liu K.-W."/>
            <person name="Li Z."/>
            <person name="Hsiao Y.-Y."/>
            <person name="Qi Y."/>
            <person name="Fu T."/>
            <person name="Tang G."/>
            <person name="Zhang D."/>
            <person name="Sun W.-H."/>
            <person name="Liu D.-K."/>
            <person name="Li Y."/>
            <person name="Chen G.-Z."/>
            <person name="Liu X.-D."/>
            <person name="Liao X.-Y."/>
            <person name="Jiang Y.-T."/>
            <person name="Yu X."/>
            <person name="Hao Y."/>
            <person name="Huang J."/>
            <person name="Zhao X.-W."/>
            <person name="Ke S."/>
            <person name="Chen Y.-Y."/>
            <person name="Wu W.-L."/>
            <person name="Hsu J.-L."/>
            <person name="Lin Y.-F."/>
            <person name="Huang M.-D."/>
            <person name="Li C.-Y."/>
            <person name="Huang L."/>
            <person name="Wang Z.-W."/>
            <person name="Zhao X."/>
            <person name="Zhong W.-Y."/>
            <person name="Peng D.-H."/>
            <person name="Ahmad S."/>
            <person name="Lan S."/>
            <person name="Zhang J.-S."/>
            <person name="Tsai W.-C."/>
            <person name="Van De Peer Y."/>
            <person name="Liu Z.-J."/>
        </authorList>
    </citation>
    <scope>NUCLEOTIDE SEQUENCE</scope>
    <source>
        <strain evidence="2">SCP</strain>
        <tissue evidence="2">Leaves</tissue>
    </source>
</reference>
<dbReference type="PANTHER" id="PTHR34356:SF3">
    <property type="entry name" value="EXPRESSED PROTEIN"/>
    <property type="match status" value="1"/>
</dbReference>
<organism evidence="2 3">
    <name type="scientific">Acorus gramineus</name>
    <name type="common">Dwarf sweet flag</name>
    <dbReference type="NCBI Taxonomy" id="55184"/>
    <lineage>
        <taxon>Eukaryota</taxon>
        <taxon>Viridiplantae</taxon>
        <taxon>Streptophyta</taxon>
        <taxon>Embryophyta</taxon>
        <taxon>Tracheophyta</taxon>
        <taxon>Spermatophyta</taxon>
        <taxon>Magnoliopsida</taxon>
        <taxon>Liliopsida</taxon>
        <taxon>Acoraceae</taxon>
        <taxon>Acorus</taxon>
    </lineage>
</organism>
<comment type="caution">
    <text evidence="2">The sequence shown here is derived from an EMBL/GenBank/DDBJ whole genome shotgun (WGS) entry which is preliminary data.</text>
</comment>
<dbReference type="PANTHER" id="PTHR34356">
    <property type="entry name" value="ANTIGENIC HEAT-STABLE PROTEIN"/>
    <property type="match status" value="1"/>
</dbReference>
<evidence type="ECO:0000256" key="1">
    <source>
        <dbReference type="SAM" id="MobiDB-lite"/>
    </source>
</evidence>
<dbReference type="EMBL" id="JAUJYN010000001">
    <property type="protein sequence ID" value="KAK1280446.1"/>
    <property type="molecule type" value="Genomic_DNA"/>
</dbReference>
<sequence>MEGPSAEEVIARLKDDGDFDSLRLKIVANLKQNDDLRNMIIDEVKQSAAVNDEGAEKLKPRVLSDAIYKEIGSKVMGQISDALWQVIRSDGGMKTEIRDTVTSVYNKLIDSKANKVEVIPSDDKSEIANKKADSPPNASPEEEFISIDSEPDEPPGFTLRDQLINGSSHEERKDVRPIKKEIHGSSSDLSRGNASEIPPAFGGFMVQEGPPHCGNDDDDPDVPPGFG</sequence>
<proteinExistence type="predicted"/>
<feature type="compositionally biased region" description="Polar residues" evidence="1">
    <location>
        <begin position="184"/>
        <end position="193"/>
    </location>
</feature>
<evidence type="ECO:0000313" key="2">
    <source>
        <dbReference type="EMBL" id="KAK1280446.1"/>
    </source>
</evidence>
<dbReference type="Proteomes" id="UP001179952">
    <property type="component" value="Unassembled WGS sequence"/>
</dbReference>
<name>A0AAV9BVU9_ACOGR</name>
<accession>A0AAV9BVU9</accession>
<reference evidence="2" key="1">
    <citation type="journal article" date="2023" name="Nat. Commun.">
        <title>Diploid and tetraploid genomes of Acorus and the evolution of monocots.</title>
        <authorList>
            <person name="Ma L."/>
            <person name="Liu K.W."/>
            <person name="Li Z."/>
            <person name="Hsiao Y.Y."/>
            <person name="Qi Y."/>
            <person name="Fu T."/>
            <person name="Tang G.D."/>
            <person name="Zhang D."/>
            <person name="Sun W.H."/>
            <person name="Liu D.K."/>
            <person name="Li Y."/>
            <person name="Chen G.Z."/>
            <person name="Liu X.D."/>
            <person name="Liao X.Y."/>
            <person name="Jiang Y.T."/>
            <person name="Yu X."/>
            <person name="Hao Y."/>
            <person name="Huang J."/>
            <person name="Zhao X.W."/>
            <person name="Ke S."/>
            <person name="Chen Y.Y."/>
            <person name="Wu W.L."/>
            <person name="Hsu J.L."/>
            <person name="Lin Y.F."/>
            <person name="Huang M.D."/>
            <person name="Li C.Y."/>
            <person name="Huang L."/>
            <person name="Wang Z.W."/>
            <person name="Zhao X."/>
            <person name="Zhong W.Y."/>
            <person name="Peng D.H."/>
            <person name="Ahmad S."/>
            <person name="Lan S."/>
            <person name="Zhang J.S."/>
            <person name="Tsai W.C."/>
            <person name="Van de Peer Y."/>
            <person name="Liu Z.J."/>
        </authorList>
    </citation>
    <scope>NUCLEOTIDE SEQUENCE</scope>
    <source>
        <strain evidence="2">SCP</strain>
    </source>
</reference>
<feature type="compositionally biased region" description="Basic and acidic residues" evidence="1">
    <location>
        <begin position="124"/>
        <end position="133"/>
    </location>
</feature>
<evidence type="ECO:0000313" key="3">
    <source>
        <dbReference type="Proteomes" id="UP001179952"/>
    </source>
</evidence>
<feature type="compositionally biased region" description="Basic and acidic residues" evidence="1">
    <location>
        <begin position="168"/>
        <end position="183"/>
    </location>
</feature>
<keyword evidence="3" id="KW-1185">Reference proteome</keyword>
<feature type="region of interest" description="Disordered" evidence="1">
    <location>
        <begin position="124"/>
        <end position="227"/>
    </location>
</feature>
<gene>
    <name evidence="2" type="ORF">QJS04_geneDACA002829</name>
</gene>
<feature type="compositionally biased region" description="Acidic residues" evidence="1">
    <location>
        <begin position="140"/>
        <end position="153"/>
    </location>
</feature>
<dbReference type="AlphaFoldDB" id="A0AAV9BVU9"/>
<protein>
    <submittedName>
        <fullName evidence="2">Uncharacterized protein</fullName>
    </submittedName>
</protein>